<dbReference type="EMBL" id="FODO01000001">
    <property type="protein sequence ID" value="SEN73536.1"/>
    <property type="molecule type" value="Genomic_DNA"/>
</dbReference>
<evidence type="ECO:0000259" key="1">
    <source>
        <dbReference type="Pfam" id="PF18765"/>
    </source>
</evidence>
<feature type="domain" description="Polymerase beta nucleotidyltransferase" evidence="1">
    <location>
        <begin position="24"/>
        <end position="97"/>
    </location>
</feature>
<dbReference type="Gene3D" id="3.30.460.10">
    <property type="entry name" value="Beta Polymerase, domain 2"/>
    <property type="match status" value="1"/>
</dbReference>
<proteinExistence type="predicted"/>
<dbReference type="InterPro" id="IPR041633">
    <property type="entry name" value="Polbeta"/>
</dbReference>
<reference evidence="3" key="1">
    <citation type="submission" date="2016-10" db="EMBL/GenBank/DDBJ databases">
        <authorList>
            <person name="Varghese N."/>
            <person name="Submissions S."/>
        </authorList>
    </citation>
    <scope>NUCLEOTIDE SEQUENCE [LARGE SCALE GENOMIC DNA]</scope>
    <source>
        <strain evidence="3">Nm76</strain>
    </source>
</reference>
<accession>A0A1H8IZR5</accession>
<dbReference type="AlphaFoldDB" id="A0A1H8IZR5"/>
<protein>
    <submittedName>
        <fullName evidence="2">Nucleotidyltransferase domain-containing protein</fullName>
    </submittedName>
</protein>
<dbReference type="STRING" id="42354.SAMN05216333_10136"/>
<dbReference type="CDD" id="cd05403">
    <property type="entry name" value="NT_KNTase_like"/>
    <property type="match status" value="1"/>
</dbReference>
<sequence length="101" mass="11441">MLDITPDQRKILLDLLNDYLPDVTVWAYGSRIKATARSQSDLDLAVFAAAEQKRAVAALKEALEESQLPFRVDLFVWDEIPAQFRENIQQSHVVLVNARSS</sequence>
<evidence type="ECO:0000313" key="3">
    <source>
        <dbReference type="Proteomes" id="UP000198814"/>
    </source>
</evidence>
<name>A0A1H8IZR5_9PROT</name>
<keyword evidence="3" id="KW-1185">Reference proteome</keyword>
<dbReference type="Proteomes" id="UP000198814">
    <property type="component" value="Unassembled WGS sequence"/>
</dbReference>
<evidence type="ECO:0000313" key="2">
    <source>
        <dbReference type="EMBL" id="SEN73536.1"/>
    </source>
</evidence>
<dbReference type="Pfam" id="PF18765">
    <property type="entry name" value="Polbeta"/>
    <property type="match status" value="1"/>
</dbReference>
<dbReference type="SUPFAM" id="SSF81301">
    <property type="entry name" value="Nucleotidyltransferase"/>
    <property type="match status" value="1"/>
</dbReference>
<keyword evidence="2" id="KW-0808">Transferase</keyword>
<dbReference type="GO" id="GO:0016740">
    <property type="term" value="F:transferase activity"/>
    <property type="evidence" value="ECO:0007669"/>
    <property type="project" value="UniProtKB-KW"/>
</dbReference>
<dbReference type="RefSeq" id="WP_218131615.1">
    <property type="nucleotide sequence ID" value="NZ_FNOE01000001.1"/>
</dbReference>
<dbReference type="InterPro" id="IPR043519">
    <property type="entry name" value="NT_sf"/>
</dbReference>
<organism evidence="2 3">
    <name type="scientific">Nitrosomonas oligotropha</name>
    <dbReference type="NCBI Taxonomy" id="42354"/>
    <lineage>
        <taxon>Bacteria</taxon>
        <taxon>Pseudomonadati</taxon>
        <taxon>Pseudomonadota</taxon>
        <taxon>Betaproteobacteria</taxon>
        <taxon>Nitrosomonadales</taxon>
        <taxon>Nitrosomonadaceae</taxon>
        <taxon>Nitrosomonas</taxon>
    </lineage>
</organism>
<gene>
    <name evidence="2" type="ORF">SAMN05216333_10136</name>
</gene>